<dbReference type="CDD" id="cd06259">
    <property type="entry name" value="YdcF-like"/>
    <property type="match status" value="1"/>
</dbReference>
<dbReference type="PANTHER" id="PTHR30336">
    <property type="entry name" value="INNER MEMBRANE PROTEIN, PROBABLE PERMEASE"/>
    <property type="match status" value="1"/>
</dbReference>
<evidence type="ECO:0000259" key="2">
    <source>
        <dbReference type="Pfam" id="PF02698"/>
    </source>
</evidence>
<keyword evidence="4" id="KW-1185">Reference proteome</keyword>
<gene>
    <name evidence="3" type="ORF">DEF24_12325</name>
</gene>
<accession>A0A368T5R9</accession>
<proteinExistence type="predicted"/>
<dbReference type="InterPro" id="IPR051599">
    <property type="entry name" value="Cell_Envelope_Assoc"/>
</dbReference>
<protein>
    <recommendedName>
        <fullName evidence="2">DUF218 domain-containing protein</fullName>
    </recommendedName>
</protein>
<feature type="region of interest" description="Disordered" evidence="1">
    <location>
        <begin position="1"/>
        <end position="20"/>
    </location>
</feature>
<sequence length="268" mass="28831">MSARPQGRPPRERWSGEGAVSARIGAEARRLARVLWDFHTAPDRSGGARPGEPAPPADLILGLGSHDLRVAEHAAALWHAGVAPVVLFSGDRGRRTAGGDGFARWERPEAEEFAAVARAHGVPQGALLLEARATNTGENLDFSRELAARTGLRVRRAVLTAKPYMGRRALATAALRWPGVEWEFRGFPGGYDGYPRSPAAEVELVHFLVGDLQRLDVYARRGWAAPVPIPDEVRTAHDRLVALGFTEHRVADPPAAGGAVPGPGHFRA</sequence>
<dbReference type="EMBL" id="QEIN01000084">
    <property type="protein sequence ID" value="RCV58737.1"/>
    <property type="molecule type" value="Genomic_DNA"/>
</dbReference>
<organism evidence="3 4">
    <name type="scientific">Marinitenerispora sediminis</name>
    <dbReference type="NCBI Taxonomy" id="1931232"/>
    <lineage>
        <taxon>Bacteria</taxon>
        <taxon>Bacillati</taxon>
        <taxon>Actinomycetota</taxon>
        <taxon>Actinomycetes</taxon>
        <taxon>Streptosporangiales</taxon>
        <taxon>Nocardiopsidaceae</taxon>
        <taxon>Marinitenerispora</taxon>
    </lineage>
</organism>
<dbReference type="InterPro" id="IPR003848">
    <property type="entry name" value="DUF218"/>
</dbReference>
<name>A0A368T5R9_9ACTN</name>
<evidence type="ECO:0000313" key="3">
    <source>
        <dbReference type="EMBL" id="RCV58737.1"/>
    </source>
</evidence>
<evidence type="ECO:0000256" key="1">
    <source>
        <dbReference type="SAM" id="MobiDB-lite"/>
    </source>
</evidence>
<reference evidence="3 4" key="1">
    <citation type="submission" date="2018-04" db="EMBL/GenBank/DDBJ databases">
        <title>Novel actinobacteria from marine sediment.</title>
        <authorList>
            <person name="Ng Z.Y."/>
            <person name="Tan G.Y.A."/>
        </authorList>
    </citation>
    <scope>NUCLEOTIDE SEQUENCE [LARGE SCALE GENOMIC DNA]</scope>
    <source>
        <strain evidence="3 4">TPS81</strain>
    </source>
</reference>
<dbReference type="PANTHER" id="PTHR30336:SF20">
    <property type="entry name" value="DUF218 DOMAIN-CONTAINING PROTEIN"/>
    <property type="match status" value="1"/>
</dbReference>
<dbReference type="Proteomes" id="UP000253318">
    <property type="component" value="Unassembled WGS sequence"/>
</dbReference>
<comment type="caution">
    <text evidence="3">The sequence shown here is derived from an EMBL/GenBank/DDBJ whole genome shotgun (WGS) entry which is preliminary data.</text>
</comment>
<dbReference type="Gene3D" id="3.40.50.620">
    <property type="entry name" value="HUPs"/>
    <property type="match status" value="1"/>
</dbReference>
<dbReference type="OrthoDB" id="2216870at2"/>
<dbReference type="Pfam" id="PF02698">
    <property type="entry name" value="DUF218"/>
    <property type="match status" value="1"/>
</dbReference>
<dbReference type="AlphaFoldDB" id="A0A368T5R9"/>
<dbReference type="RefSeq" id="WP_114396451.1">
    <property type="nucleotide sequence ID" value="NZ_QEIM01000009.1"/>
</dbReference>
<evidence type="ECO:0000313" key="4">
    <source>
        <dbReference type="Proteomes" id="UP000253318"/>
    </source>
</evidence>
<feature type="domain" description="DUF218" evidence="2">
    <location>
        <begin position="60"/>
        <end position="174"/>
    </location>
</feature>
<dbReference type="GO" id="GO:0005886">
    <property type="term" value="C:plasma membrane"/>
    <property type="evidence" value="ECO:0007669"/>
    <property type="project" value="TreeGrafter"/>
</dbReference>
<dbReference type="InterPro" id="IPR014729">
    <property type="entry name" value="Rossmann-like_a/b/a_fold"/>
</dbReference>